<evidence type="ECO:0000259" key="6">
    <source>
        <dbReference type="PROSITE" id="PS50931"/>
    </source>
</evidence>
<protein>
    <submittedName>
        <fullName evidence="7">LysR substrate-binding domain-containing protein</fullName>
    </submittedName>
</protein>
<dbReference type="GO" id="GO:0006351">
    <property type="term" value="P:DNA-templated transcription"/>
    <property type="evidence" value="ECO:0007669"/>
    <property type="project" value="TreeGrafter"/>
</dbReference>
<reference evidence="7 8" key="1">
    <citation type="submission" date="2022-12" db="EMBL/GenBank/DDBJ databases">
        <title>Dasania phycosphaerae sp. nov., isolated from particulate material of the south coast of Korea.</title>
        <authorList>
            <person name="Jiang Y."/>
        </authorList>
    </citation>
    <scope>NUCLEOTIDE SEQUENCE [LARGE SCALE GENOMIC DNA]</scope>
    <source>
        <strain evidence="7 8">GY-19</strain>
    </source>
</reference>
<evidence type="ECO:0000256" key="3">
    <source>
        <dbReference type="ARBA" id="ARBA00023125"/>
    </source>
</evidence>
<evidence type="ECO:0000256" key="4">
    <source>
        <dbReference type="ARBA" id="ARBA00023163"/>
    </source>
</evidence>
<keyword evidence="4" id="KW-0804">Transcription</keyword>
<keyword evidence="3" id="KW-0238">DNA-binding</keyword>
<feature type="region of interest" description="Disordered" evidence="5">
    <location>
        <begin position="1"/>
        <end position="21"/>
    </location>
</feature>
<feature type="domain" description="HTH lysR-type" evidence="6">
    <location>
        <begin position="23"/>
        <end position="80"/>
    </location>
</feature>
<evidence type="ECO:0000313" key="7">
    <source>
        <dbReference type="EMBL" id="MCZ0864284.1"/>
    </source>
</evidence>
<sequence>MSDDKINDLTPPSSNLPTRKSLPPFEALRAFDAVARLGGVRKAAQHLCRDHAVVSRHLKSIEDWTSAKLIERTPAGAVLTEDGLRYHQEISQAIDMIANATVELMKHNNVDQVQVWSMPGFTLQWLMARLGKFEKAYPSLDIELRPTNKGPDFERREADVDIRFSPYYRPALELPAYVRALEIARPPIIAVASPEYLQREEPIKTPADLLNHHLLHEDGFERWRAWLAANGIDEDIELSGPRLWQSHLTLEAARHHSGVALTNYLVAADDLKNGRLLDVGANNPDFKNLALGAYLFIAREDRWDAIPIDRFRRWLLKMIKEEFPEAMNVSEDEFMVHPSHHKNRYS</sequence>
<gene>
    <name evidence="7" type="ORF">O0V09_03670</name>
</gene>
<evidence type="ECO:0000256" key="1">
    <source>
        <dbReference type="ARBA" id="ARBA00009437"/>
    </source>
</evidence>
<dbReference type="AlphaFoldDB" id="A0A9J6RIM4"/>
<dbReference type="Gene3D" id="1.10.10.10">
    <property type="entry name" value="Winged helix-like DNA-binding domain superfamily/Winged helix DNA-binding domain"/>
    <property type="match status" value="1"/>
</dbReference>
<dbReference type="SUPFAM" id="SSF53850">
    <property type="entry name" value="Periplasmic binding protein-like II"/>
    <property type="match status" value="1"/>
</dbReference>
<comment type="caution">
    <text evidence="7">The sequence shown here is derived from an EMBL/GenBank/DDBJ whole genome shotgun (WGS) entry which is preliminary data.</text>
</comment>
<dbReference type="PANTHER" id="PTHR30537:SF74">
    <property type="entry name" value="HTH-TYPE TRANSCRIPTIONAL REGULATOR TRPI"/>
    <property type="match status" value="1"/>
</dbReference>
<evidence type="ECO:0000256" key="5">
    <source>
        <dbReference type="SAM" id="MobiDB-lite"/>
    </source>
</evidence>
<accession>A0A9J6RIM4</accession>
<dbReference type="RefSeq" id="WP_258330437.1">
    <property type="nucleotide sequence ID" value="NZ_JAPTGG010000002.1"/>
</dbReference>
<proteinExistence type="inferred from homology"/>
<dbReference type="EMBL" id="JAPTGG010000002">
    <property type="protein sequence ID" value="MCZ0864284.1"/>
    <property type="molecule type" value="Genomic_DNA"/>
</dbReference>
<organism evidence="7 8">
    <name type="scientific">Dasania phycosphaerae</name>
    <dbReference type="NCBI Taxonomy" id="2950436"/>
    <lineage>
        <taxon>Bacteria</taxon>
        <taxon>Pseudomonadati</taxon>
        <taxon>Pseudomonadota</taxon>
        <taxon>Gammaproteobacteria</taxon>
        <taxon>Cellvibrionales</taxon>
        <taxon>Spongiibacteraceae</taxon>
        <taxon>Dasania</taxon>
    </lineage>
</organism>
<dbReference type="InterPro" id="IPR000847">
    <property type="entry name" value="LysR_HTH_N"/>
</dbReference>
<keyword evidence="8" id="KW-1185">Reference proteome</keyword>
<comment type="similarity">
    <text evidence="1">Belongs to the LysR transcriptional regulatory family.</text>
</comment>
<dbReference type="Pfam" id="PF03466">
    <property type="entry name" value="LysR_substrate"/>
    <property type="match status" value="1"/>
</dbReference>
<dbReference type="SUPFAM" id="SSF46785">
    <property type="entry name" value="Winged helix' DNA-binding domain"/>
    <property type="match status" value="1"/>
</dbReference>
<dbReference type="GO" id="GO:0043565">
    <property type="term" value="F:sequence-specific DNA binding"/>
    <property type="evidence" value="ECO:0007669"/>
    <property type="project" value="TreeGrafter"/>
</dbReference>
<dbReference type="InterPro" id="IPR058163">
    <property type="entry name" value="LysR-type_TF_proteobact-type"/>
</dbReference>
<dbReference type="PANTHER" id="PTHR30537">
    <property type="entry name" value="HTH-TYPE TRANSCRIPTIONAL REGULATOR"/>
    <property type="match status" value="1"/>
</dbReference>
<keyword evidence="2" id="KW-0805">Transcription regulation</keyword>
<dbReference type="Gene3D" id="3.40.190.10">
    <property type="entry name" value="Periplasmic binding protein-like II"/>
    <property type="match status" value="2"/>
</dbReference>
<dbReference type="InterPro" id="IPR036390">
    <property type="entry name" value="WH_DNA-bd_sf"/>
</dbReference>
<dbReference type="Proteomes" id="UP001069090">
    <property type="component" value="Unassembled WGS sequence"/>
</dbReference>
<dbReference type="Pfam" id="PF00126">
    <property type="entry name" value="HTH_1"/>
    <property type="match status" value="1"/>
</dbReference>
<dbReference type="PROSITE" id="PS50931">
    <property type="entry name" value="HTH_LYSR"/>
    <property type="match status" value="1"/>
</dbReference>
<name>A0A9J6RIM4_9GAMM</name>
<dbReference type="GO" id="GO:0003700">
    <property type="term" value="F:DNA-binding transcription factor activity"/>
    <property type="evidence" value="ECO:0007669"/>
    <property type="project" value="InterPro"/>
</dbReference>
<evidence type="ECO:0000313" key="8">
    <source>
        <dbReference type="Proteomes" id="UP001069090"/>
    </source>
</evidence>
<dbReference type="InterPro" id="IPR036388">
    <property type="entry name" value="WH-like_DNA-bd_sf"/>
</dbReference>
<dbReference type="InterPro" id="IPR005119">
    <property type="entry name" value="LysR_subst-bd"/>
</dbReference>
<evidence type="ECO:0000256" key="2">
    <source>
        <dbReference type="ARBA" id="ARBA00023015"/>
    </source>
</evidence>